<proteinExistence type="predicted"/>
<feature type="transmembrane region" description="Helical" evidence="2">
    <location>
        <begin position="20"/>
        <end position="38"/>
    </location>
</feature>
<sequence length="266" mass="26309">MQNINEPAGTPADKRIWPRNAAWAAAAAAVTVAAFLALRPAGSADGAAAGAPAATPSATPSATASAGVPAEAAGSASPTASAAASATVAASAAPGSGRPVLALDRAFPERVPDGRGGSFTKVGAAHPKSCPAAGSVGQLLASRIAAGQGCLGHQIALYKDAANNQYNLAAFTMRDPADTASLVFGLSRAFDDYQVAAQAPPPASGLPTLPPDSGIVQSFTGQGRVMVVGLGQWSDGRTSDYQKLVEQLGPLLNAVSANYAAHETAP</sequence>
<keyword evidence="2" id="KW-0812">Transmembrane</keyword>
<reference evidence="3 4" key="1">
    <citation type="submission" date="2019-12" db="EMBL/GenBank/DDBJ databases">
        <title>Genome sequence of Streptomyces bambusae.</title>
        <authorList>
            <person name="Bansal K."/>
            <person name="Choksket S."/>
            <person name="Korpole S."/>
            <person name="Patil P.B."/>
        </authorList>
    </citation>
    <scope>NUCLEOTIDE SEQUENCE [LARGE SCALE GENOMIC DNA]</scope>
    <source>
        <strain evidence="3 4">SK60</strain>
    </source>
</reference>
<keyword evidence="2" id="KW-0472">Membrane</keyword>
<protein>
    <submittedName>
        <fullName evidence="3">Uncharacterized protein</fullName>
    </submittedName>
</protein>
<accession>A0ABS6Z3X7</accession>
<keyword evidence="4" id="KW-1185">Reference proteome</keyword>
<dbReference type="EMBL" id="WTFF01000060">
    <property type="protein sequence ID" value="MBW5482473.1"/>
    <property type="molecule type" value="Genomic_DNA"/>
</dbReference>
<evidence type="ECO:0000256" key="2">
    <source>
        <dbReference type="SAM" id="Phobius"/>
    </source>
</evidence>
<name>A0ABS6Z3X7_9ACTN</name>
<evidence type="ECO:0000313" key="3">
    <source>
        <dbReference type="EMBL" id="MBW5482473.1"/>
    </source>
</evidence>
<evidence type="ECO:0000313" key="4">
    <source>
        <dbReference type="Proteomes" id="UP000812013"/>
    </source>
</evidence>
<keyword evidence="2" id="KW-1133">Transmembrane helix</keyword>
<dbReference type="Proteomes" id="UP000812013">
    <property type="component" value="Unassembled WGS sequence"/>
</dbReference>
<comment type="caution">
    <text evidence="3">The sequence shown here is derived from an EMBL/GenBank/DDBJ whole genome shotgun (WGS) entry which is preliminary data.</text>
</comment>
<evidence type="ECO:0000256" key="1">
    <source>
        <dbReference type="SAM" id="MobiDB-lite"/>
    </source>
</evidence>
<gene>
    <name evidence="3" type="ORF">GPJ59_11410</name>
</gene>
<feature type="region of interest" description="Disordered" evidence="1">
    <location>
        <begin position="46"/>
        <end position="73"/>
    </location>
</feature>
<dbReference type="RefSeq" id="WP_219666789.1">
    <property type="nucleotide sequence ID" value="NZ_WTFF01000060.1"/>
</dbReference>
<organism evidence="3 4">
    <name type="scientific">Streptomyces bambusae</name>
    <dbReference type="NCBI Taxonomy" id="1550616"/>
    <lineage>
        <taxon>Bacteria</taxon>
        <taxon>Bacillati</taxon>
        <taxon>Actinomycetota</taxon>
        <taxon>Actinomycetes</taxon>
        <taxon>Kitasatosporales</taxon>
        <taxon>Streptomycetaceae</taxon>
        <taxon>Streptomyces</taxon>
    </lineage>
</organism>